<evidence type="ECO:0000313" key="3">
    <source>
        <dbReference type="Proteomes" id="UP001165082"/>
    </source>
</evidence>
<dbReference type="Proteomes" id="UP001165082">
    <property type="component" value="Unassembled WGS sequence"/>
</dbReference>
<dbReference type="Gene3D" id="2.130.10.30">
    <property type="entry name" value="Regulator of chromosome condensation 1/beta-lactamase-inhibitor protein II"/>
    <property type="match status" value="1"/>
</dbReference>
<keyword evidence="3" id="KW-1185">Reference proteome</keyword>
<dbReference type="AlphaFoldDB" id="A0A9W7C8D2"/>
<feature type="region of interest" description="Disordered" evidence="1">
    <location>
        <begin position="143"/>
        <end position="189"/>
    </location>
</feature>
<dbReference type="PANTHER" id="PTHR45982:SF4">
    <property type="entry name" value="PHR DOMAIN-CONTAINING PROTEIN"/>
    <property type="match status" value="1"/>
</dbReference>
<sequence length="210" mass="21856">MGSGYSRVVSVSAGSRHAVLVTSAGLAYAFGAAGPWLGVGPSCSSPHPEPTRILFPTPVLVNGVSCGKAHTALTTTGGRVLTCGKAEFGRLGLPAGVISRSSDPSCAVPQVAPFPPGPSGSAWRPPQLSVTATGFANAGEAIRQQREARGRSGDEDDPEWTTVSLPEPEPDQNRTRTDSDKKTAKKPRRRILLAAGSMHTFVSTTDVAFY</sequence>
<dbReference type="InterPro" id="IPR009091">
    <property type="entry name" value="RCC1/BLIP-II"/>
</dbReference>
<reference evidence="2" key="1">
    <citation type="submission" date="2022-07" db="EMBL/GenBank/DDBJ databases">
        <title>Genome analysis of Parmales, a sister group of diatoms, reveals the evolutionary specialization of diatoms from phago-mixotrophs to photoautotrophs.</title>
        <authorList>
            <person name="Ban H."/>
            <person name="Sato S."/>
            <person name="Yoshikawa S."/>
            <person name="Kazumasa Y."/>
            <person name="Nakamura Y."/>
            <person name="Ichinomiya M."/>
            <person name="Saitoh K."/>
            <person name="Sato N."/>
            <person name="Blanc-Mathieu R."/>
            <person name="Endo H."/>
            <person name="Kuwata A."/>
            <person name="Ogata H."/>
        </authorList>
    </citation>
    <scope>NUCLEOTIDE SEQUENCE</scope>
</reference>
<proteinExistence type="predicted"/>
<accession>A0A9W7C8D2</accession>
<protein>
    <submittedName>
        <fullName evidence="2">Uncharacterized protein</fullName>
    </submittedName>
</protein>
<dbReference type="PROSITE" id="PS00626">
    <property type="entry name" value="RCC1_2"/>
    <property type="match status" value="1"/>
</dbReference>
<feature type="compositionally biased region" description="Basic and acidic residues" evidence="1">
    <location>
        <begin position="143"/>
        <end position="153"/>
    </location>
</feature>
<dbReference type="InterPro" id="IPR051553">
    <property type="entry name" value="Ran_GTPase-activating"/>
</dbReference>
<comment type="caution">
    <text evidence="2">The sequence shown here is derived from an EMBL/GenBank/DDBJ whole genome shotgun (WGS) entry which is preliminary data.</text>
</comment>
<organism evidence="2 3">
    <name type="scientific">Triparma retinervis</name>
    <dbReference type="NCBI Taxonomy" id="2557542"/>
    <lineage>
        <taxon>Eukaryota</taxon>
        <taxon>Sar</taxon>
        <taxon>Stramenopiles</taxon>
        <taxon>Ochrophyta</taxon>
        <taxon>Bolidophyceae</taxon>
        <taxon>Parmales</taxon>
        <taxon>Triparmaceae</taxon>
        <taxon>Triparma</taxon>
    </lineage>
</organism>
<name>A0A9W7C8D2_9STRA</name>
<evidence type="ECO:0000256" key="1">
    <source>
        <dbReference type="SAM" id="MobiDB-lite"/>
    </source>
</evidence>
<dbReference type="SUPFAM" id="SSF50985">
    <property type="entry name" value="RCC1/BLIP-II"/>
    <property type="match status" value="1"/>
</dbReference>
<dbReference type="EMBL" id="BRXZ01000043">
    <property type="protein sequence ID" value="GMI03732.1"/>
    <property type="molecule type" value="Genomic_DNA"/>
</dbReference>
<dbReference type="OrthoDB" id="10256179at2759"/>
<gene>
    <name evidence="2" type="ORF">TrRE_jg10556</name>
</gene>
<feature type="region of interest" description="Disordered" evidence="1">
    <location>
        <begin position="102"/>
        <end position="127"/>
    </location>
</feature>
<dbReference type="InterPro" id="IPR000408">
    <property type="entry name" value="Reg_chr_condens"/>
</dbReference>
<dbReference type="PANTHER" id="PTHR45982">
    <property type="entry name" value="REGULATOR OF CHROMOSOME CONDENSATION"/>
    <property type="match status" value="1"/>
</dbReference>
<feature type="compositionally biased region" description="Basic and acidic residues" evidence="1">
    <location>
        <begin position="171"/>
        <end position="182"/>
    </location>
</feature>
<evidence type="ECO:0000313" key="2">
    <source>
        <dbReference type="EMBL" id="GMI03732.1"/>
    </source>
</evidence>